<dbReference type="SMART" id="SM00072">
    <property type="entry name" value="GuKc"/>
    <property type="match status" value="1"/>
</dbReference>
<gene>
    <name evidence="5" type="ORF">J512_3860</name>
</gene>
<dbReference type="PROSITE" id="PS00856">
    <property type="entry name" value="GUANYLATE_KINASE_1"/>
    <property type="match status" value="1"/>
</dbReference>
<dbReference type="PANTHER" id="PTHR23117">
    <property type="entry name" value="GUANYLATE KINASE-RELATED"/>
    <property type="match status" value="1"/>
</dbReference>
<proteinExistence type="inferred from homology"/>
<dbReference type="InterPro" id="IPR008145">
    <property type="entry name" value="GK/Ca_channel_bsu"/>
</dbReference>
<protein>
    <submittedName>
        <fullName evidence="5">Guanylate kinase family protein</fullName>
    </submittedName>
</protein>
<dbReference type="InterPro" id="IPR027417">
    <property type="entry name" value="P-loop_NTPase"/>
</dbReference>
<evidence type="ECO:0000313" key="5">
    <source>
        <dbReference type="EMBL" id="EXB03691.1"/>
    </source>
</evidence>
<dbReference type="InterPro" id="IPR020590">
    <property type="entry name" value="Guanylate_kinase_CS"/>
</dbReference>
<dbReference type="EMBL" id="JEWH01000078">
    <property type="protein sequence ID" value="EXB03691.1"/>
    <property type="molecule type" value="Genomic_DNA"/>
</dbReference>
<dbReference type="PROSITE" id="PS50052">
    <property type="entry name" value="GUANYLATE_KINASE_2"/>
    <property type="match status" value="1"/>
</dbReference>
<keyword evidence="2" id="KW-0808">Transferase</keyword>
<comment type="caution">
    <text evidence="5">The sequence shown here is derived from an EMBL/GenBank/DDBJ whole genome shotgun (WGS) entry which is preliminary data.</text>
</comment>
<dbReference type="Gene3D" id="3.40.50.300">
    <property type="entry name" value="P-loop containing nucleotide triphosphate hydrolases"/>
    <property type="match status" value="1"/>
</dbReference>
<dbReference type="InterPro" id="IPR008144">
    <property type="entry name" value="Guanylate_kin-like_dom"/>
</dbReference>
<dbReference type="GO" id="GO:0005829">
    <property type="term" value="C:cytosol"/>
    <property type="evidence" value="ECO:0007669"/>
    <property type="project" value="TreeGrafter"/>
</dbReference>
<dbReference type="PANTHER" id="PTHR23117:SF13">
    <property type="entry name" value="GUANYLATE KINASE"/>
    <property type="match status" value="1"/>
</dbReference>
<dbReference type="SUPFAM" id="SSF52540">
    <property type="entry name" value="P-loop containing nucleoside triphosphate hydrolases"/>
    <property type="match status" value="1"/>
</dbReference>
<evidence type="ECO:0000256" key="2">
    <source>
        <dbReference type="ARBA" id="ARBA00022679"/>
    </source>
</evidence>
<evidence type="ECO:0000256" key="3">
    <source>
        <dbReference type="ARBA" id="ARBA00022777"/>
    </source>
</evidence>
<dbReference type="RefSeq" id="WP_000497826.1">
    <property type="nucleotide sequence ID" value="NZ_JEWH01000078.1"/>
</dbReference>
<organism evidence="5 6">
    <name type="scientific">Acinetobacter baumannii (strain 1295743)</name>
    <dbReference type="NCBI Taxonomy" id="1310613"/>
    <lineage>
        <taxon>Bacteria</taxon>
        <taxon>Pseudomonadati</taxon>
        <taxon>Pseudomonadota</taxon>
        <taxon>Gammaproteobacteria</taxon>
        <taxon>Moraxellales</taxon>
        <taxon>Moraxellaceae</taxon>
        <taxon>Acinetobacter</taxon>
        <taxon>Acinetobacter calcoaceticus/baumannii complex</taxon>
    </lineage>
</organism>
<evidence type="ECO:0000259" key="4">
    <source>
        <dbReference type="PROSITE" id="PS50052"/>
    </source>
</evidence>
<sequence>MFVLLSGTTCSGKTAIADALTEKYGFNRIVTTTSRPKREGEVDGLHYHFITQTEFDALKKADQFLETNKHGNYEYGVTIDNFKTLPDDRNAIIIVDPNGYKKIKRYLKANEIKYLGVFVDADIKSRLQRLIVRADQKLAERLEVMIQVESHWINEINQYDMLIQNDETIEDALEPILDHVRRAGHLDKIA</sequence>
<evidence type="ECO:0000313" key="6">
    <source>
        <dbReference type="Proteomes" id="UP000020595"/>
    </source>
</evidence>
<evidence type="ECO:0000256" key="1">
    <source>
        <dbReference type="ARBA" id="ARBA00005790"/>
    </source>
</evidence>
<reference evidence="5 6" key="1">
    <citation type="submission" date="2014-02" db="EMBL/GenBank/DDBJ databases">
        <title>Comparative genomics and transcriptomics to identify genetic mechanisms underlying the emergence of carbapenem resistant Acinetobacter baumannii (CRAb).</title>
        <authorList>
            <person name="Harris A.D."/>
            <person name="Johnson K.J."/>
            <person name="George J."/>
            <person name="Shefchek K."/>
            <person name="Daugherty S.C."/>
            <person name="Parankush S."/>
            <person name="Sadzewicz L."/>
            <person name="Tallon L."/>
            <person name="Sengamalay N."/>
            <person name="Hazen T.H."/>
            <person name="Rasko D.A."/>
        </authorList>
    </citation>
    <scope>NUCLEOTIDE SEQUENCE [LARGE SCALE GENOMIC DNA]</scope>
    <source>
        <strain evidence="5 6">1295743</strain>
    </source>
</reference>
<keyword evidence="3 5" id="KW-0418">Kinase</keyword>
<comment type="similarity">
    <text evidence="1">Belongs to the guanylate kinase family.</text>
</comment>
<accession>A0A009HZA6</accession>
<dbReference type="Proteomes" id="UP000020595">
    <property type="component" value="Unassembled WGS sequence"/>
</dbReference>
<dbReference type="Pfam" id="PF00625">
    <property type="entry name" value="Guanylate_kin"/>
    <property type="match status" value="1"/>
</dbReference>
<dbReference type="AlphaFoldDB" id="A0A009HZA6"/>
<dbReference type="PATRIC" id="fig|1310613.3.peg.3691"/>
<name>A0A009HZA6_ACIB9</name>
<feature type="domain" description="Guanylate kinase-like" evidence="4">
    <location>
        <begin position="1"/>
        <end position="181"/>
    </location>
</feature>
<dbReference type="GO" id="GO:0004385">
    <property type="term" value="F:GMP kinase activity"/>
    <property type="evidence" value="ECO:0007669"/>
    <property type="project" value="TreeGrafter"/>
</dbReference>